<dbReference type="EMBL" id="WIUZ02000024">
    <property type="protein sequence ID" value="KAF9778126.1"/>
    <property type="molecule type" value="Genomic_DNA"/>
</dbReference>
<feature type="domain" description="Helicase C-terminal" evidence="12">
    <location>
        <begin position="563"/>
        <end position="742"/>
    </location>
</feature>
<dbReference type="InterPro" id="IPR044749">
    <property type="entry name" value="FANCM_DEXDc"/>
</dbReference>
<feature type="compositionally biased region" description="Basic residues" evidence="10">
    <location>
        <begin position="865"/>
        <end position="875"/>
    </location>
</feature>
<dbReference type="SMART" id="SM00490">
    <property type="entry name" value="HELICc"/>
    <property type="match status" value="1"/>
</dbReference>
<evidence type="ECO:0000256" key="2">
    <source>
        <dbReference type="ARBA" id="ARBA00009889"/>
    </source>
</evidence>
<dbReference type="Gene3D" id="3.40.50.300">
    <property type="entry name" value="P-loop containing nucleotide triphosphate hydrolases"/>
    <property type="match status" value="2"/>
</dbReference>
<dbReference type="GO" id="GO:0045003">
    <property type="term" value="P:double-strand break repair via synthesis-dependent strand annealing"/>
    <property type="evidence" value="ECO:0007669"/>
    <property type="project" value="TreeGrafter"/>
</dbReference>
<dbReference type="InterPro" id="IPR001650">
    <property type="entry name" value="Helicase_C-like"/>
</dbReference>
<feature type="compositionally biased region" description="Polar residues" evidence="10">
    <location>
        <begin position="120"/>
        <end position="140"/>
    </location>
</feature>
<gene>
    <name evidence="13" type="ORF">BJ322DRAFT_1093247</name>
</gene>
<feature type="compositionally biased region" description="Acidic residues" evidence="10">
    <location>
        <begin position="834"/>
        <end position="845"/>
    </location>
</feature>
<keyword evidence="4 13" id="KW-0378">Hydrolase</keyword>
<dbReference type="CDD" id="cd18801">
    <property type="entry name" value="SF2_C_FANCM_Hef"/>
    <property type="match status" value="1"/>
</dbReference>
<dbReference type="Proteomes" id="UP000736335">
    <property type="component" value="Unassembled WGS sequence"/>
</dbReference>
<keyword evidence="7" id="KW-0539">Nucleus</keyword>
<dbReference type="SUPFAM" id="SSF52540">
    <property type="entry name" value="P-loop containing nucleoside triphosphate hydrolases"/>
    <property type="match status" value="1"/>
</dbReference>
<evidence type="ECO:0000259" key="12">
    <source>
        <dbReference type="PROSITE" id="PS51194"/>
    </source>
</evidence>
<evidence type="ECO:0000256" key="4">
    <source>
        <dbReference type="ARBA" id="ARBA00022801"/>
    </source>
</evidence>
<dbReference type="EC" id="3.6.4.12" evidence="9"/>
<feature type="region of interest" description="Disordered" evidence="10">
    <location>
        <begin position="34"/>
        <end position="72"/>
    </location>
</feature>
<feature type="region of interest" description="Disordered" evidence="10">
    <location>
        <begin position="822"/>
        <end position="1072"/>
    </location>
</feature>
<dbReference type="GO" id="GO:0005634">
    <property type="term" value="C:nucleus"/>
    <property type="evidence" value="ECO:0007669"/>
    <property type="project" value="UniProtKB-SubCell"/>
</dbReference>
<feature type="compositionally biased region" description="Acidic residues" evidence="10">
    <location>
        <begin position="190"/>
        <end position="201"/>
    </location>
</feature>
<comment type="function">
    <text evidence="9">ATP-dependent DNA helicase involved in DNA damage repair by homologous recombination and in genome maintenance. Capable of unwinding D-loops. Plays a role in limiting crossover recombinants during mitotic DNA double-strand break (DSB) repair. Component of a FANCM-MHF complex which promotes gene conversion at blocked replication forks, probably by reversal of the stalled fork.</text>
</comment>
<evidence type="ECO:0000256" key="5">
    <source>
        <dbReference type="ARBA" id="ARBA00022806"/>
    </source>
</evidence>
<evidence type="ECO:0000313" key="14">
    <source>
        <dbReference type="Proteomes" id="UP000736335"/>
    </source>
</evidence>
<name>A0A9P6H4Y1_9AGAM</name>
<proteinExistence type="inferred from homology"/>
<feature type="compositionally biased region" description="Polar residues" evidence="10">
    <location>
        <begin position="1290"/>
        <end position="1311"/>
    </location>
</feature>
<dbReference type="FunFam" id="3.40.50.300:FF:000861">
    <property type="entry name" value="Fanconi anemia, complementation group M"/>
    <property type="match status" value="1"/>
</dbReference>
<dbReference type="CDD" id="cd12091">
    <property type="entry name" value="FANCM_ID"/>
    <property type="match status" value="1"/>
</dbReference>
<dbReference type="GO" id="GO:0043138">
    <property type="term" value="F:3'-5' DNA helicase activity"/>
    <property type="evidence" value="ECO:0007669"/>
    <property type="project" value="InterPro"/>
</dbReference>
<dbReference type="SMART" id="SM00487">
    <property type="entry name" value="DEXDc"/>
    <property type="match status" value="1"/>
</dbReference>
<keyword evidence="3" id="KW-0547">Nucleotide-binding</keyword>
<dbReference type="Pfam" id="PF04851">
    <property type="entry name" value="ResIII"/>
    <property type="match status" value="1"/>
</dbReference>
<evidence type="ECO:0000256" key="1">
    <source>
        <dbReference type="ARBA" id="ARBA00004123"/>
    </source>
</evidence>
<organism evidence="13 14">
    <name type="scientific">Thelephora terrestris</name>
    <dbReference type="NCBI Taxonomy" id="56493"/>
    <lineage>
        <taxon>Eukaryota</taxon>
        <taxon>Fungi</taxon>
        <taxon>Dikarya</taxon>
        <taxon>Basidiomycota</taxon>
        <taxon>Agaricomycotina</taxon>
        <taxon>Agaricomycetes</taxon>
        <taxon>Thelephorales</taxon>
        <taxon>Thelephoraceae</taxon>
        <taxon>Thelephora</taxon>
    </lineage>
</organism>
<feature type="compositionally biased region" description="Basic residues" evidence="10">
    <location>
        <begin position="885"/>
        <end position="904"/>
    </location>
</feature>
<reference evidence="13" key="1">
    <citation type="journal article" date="2020" name="Nat. Commun.">
        <title>Large-scale genome sequencing of mycorrhizal fungi provides insights into the early evolution of symbiotic traits.</title>
        <authorList>
            <person name="Miyauchi S."/>
            <person name="Kiss E."/>
            <person name="Kuo A."/>
            <person name="Drula E."/>
            <person name="Kohler A."/>
            <person name="Sanchez-Garcia M."/>
            <person name="Morin E."/>
            <person name="Andreopoulos B."/>
            <person name="Barry K.W."/>
            <person name="Bonito G."/>
            <person name="Buee M."/>
            <person name="Carver A."/>
            <person name="Chen C."/>
            <person name="Cichocki N."/>
            <person name="Clum A."/>
            <person name="Culley D."/>
            <person name="Crous P.W."/>
            <person name="Fauchery L."/>
            <person name="Girlanda M."/>
            <person name="Hayes R.D."/>
            <person name="Keri Z."/>
            <person name="LaButti K."/>
            <person name="Lipzen A."/>
            <person name="Lombard V."/>
            <person name="Magnuson J."/>
            <person name="Maillard F."/>
            <person name="Murat C."/>
            <person name="Nolan M."/>
            <person name="Ohm R.A."/>
            <person name="Pangilinan J."/>
            <person name="Pereira M.F."/>
            <person name="Perotto S."/>
            <person name="Peter M."/>
            <person name="Pfister S."/>
            <person name="Riley R."/>
            <person name="Sitrit Y."/>
            <person name="Stielow J.B."/>
            <person name="Szollosi G."/>
            <person name="Zifcakova L."/>
            <person name="Stursova M."/>
            <person name="Spatafora J.W."/>
            <person name="Tedersoo L."/>
            <person name="Vaario L.M."/>
            <person name="Yamada A."/>
            <person name="Yan M."/>
            <person name="Wang P."/>
            <person name="Xu J."/>
            <person name="Bruns T."/>
            <person name="Baldrian P."/>
            <person name="Vilgalys R."/>
            <person name="Dunand C."/>
            <person name="Henrissat B."/>
            <person name="Grigoriev I.V."/>
            <person name="Hibbett D."/>
            <person name="Nagy L.G."/>
            <person name="Martin F.M."/>
        </authorList>
    </citation>
    <scope>NUCLEOTIDE SEQUENCE</scope>
    <source>
        <strain evidence="13">UH-Tt-Lm1</strain>
    </source>
</reference>
<dbReference type="GO" id="GO:0036297">
    <property type="term" value="P:interstrand cross-link repair"/>
    <property type="evidence" value="ECO:0007669"/>
    <property type="project" value="TreeGrafter"/>
</dbReference>
<evidence type="ECO:0000256" key="7">
    <source>
        <dbReference type="ARBA" id="ARBA00023242"/>
    </source>
</evidence>
<dbReference type="PROSITE" id="PS51192">
    <property type="entry name" value="HELICASE_ATP_BIND_1"/>
    <property type="match status" value="1"/>
</dbReference>
<dbReference type="CDD" id="cd18033">
    <property type="entry name" value="DEXDc_FANCM"/>
    <property type="match status" value="1"/>
</dbReference>
<feature type="domain" description="Helicase ATP-binding" evidence="11">
    <location>
        <begin position="234"/>
        <end position="402"/>
    </location>
</feature>
<dbReference type="InterPro" id="IPR006935">
    <property type="entry name" value="Helicase/UvrB_N"/>
</dbReference>
<evidence type="ECO:0000256" key="9">
    <source>
        <dbReference type="RuleBase" id="RU367027"/>
    </source>
</evidence>
<feature type="compositionally biased region" description="Pro residues" evidence="10">
    <location>
        <begin position="984"/>
        <end position="998"/>
    </location>
</feature>
<reference evidence="13" key="2">
    <citation type="submission" date="2020-11" db="EMBL/GenBank/DDBJ databases">
        <authorList>
            <consortium name="DOE Joint Genome Institute"/>
            <person name="Kuo A."/>
            <person name="Miyauchi S."/>
            <person name="Kiss E."/>
            <person name="Drula E."/>
            <person name="Kohler A."/>
            <person name="Sanchez-Garcia M."/>
            <person name="Andreopoulos B."/>
            <person name="Barry K.W."/>
            <person name="Bonito G."/>
            <person name="Buee M."/>
            <person name="Carver A."/>
            <person name="Chen C."/>
            <person name="Cichocki N."/>
            <person name="Clum A."/>
            <person name="Culley D."/>
            <person name="Crous P.W."/>
            <person name="Fauchery L."/>
            <person name="Girlanda M."/>
            <person name="Hayes R."/>
            <person name="Keri Z."/>
            <person name="Labutti K."/>
            <person name="Lipzen A."/>
            <person name="Lombard V."/>
            <person name="Magnuson J."/>
            <person name="Maillard F."/>
            <person name="Morin E."/>
            <person name="Murat C."/>
            <person name="Nolan M."/>
            <person name="Ohm R."/>
            <person name="Pangilinan J."/>
            <person name="Pereira M."/>
            <person name="Perotto S."/>
            <person name="Peter M."/>
            <person name="Riley R."/>
            <person name="Sitrit Y."/>
            <person name="Stielow B."/>
            <person name="Szollosi G."/>
            <person name="Zifcakova L."/>
            <person name="Stursova M."/>
            <person name="Spatafora J.W."/>
            <person name="Tedersoo L."/>
            <person name="Vaario L.-M."/>
            <person name="Yamada A."/>
            <person name="Yan M."/>
            <person name="Wang P."/>
            <person name="Xu J."/>
            <person name="Bruns T."/>
            <person name="Baldrian P."/>
            <person name="Vilgalys R."/>
            <person name="Henrissat B."/>
            <person name="Grigoriev I.V."/>
            <person name="Hibbett D."/>
            <person name="Nagy L.G."/>
            <person name="Martin F.M."/>
        </authorList>
    </citation>
    <scope>NUCLEOTIDE SEQUENCE</scope>
    <source>
        <strain evidence="13">UH-Tt-Lm1</strain>
    </source>
</reference>
<feature type="compositionally biased region" description="Low complexity" evidence="10">
    <location>
        <begin position="1313"/>
        <end position="1325"/>
    </location>
</feature>
<sequence length="1379" mass="152781">MSDDYFFGDDDFDNSAFIAGLDAFEAVHNLQQQQLATHSAPAPAPIPPLPAFRPPSRPPVPAPSTSRHKSPSLEVINISDDEEYKFDDSLDLANTNWEEFDQQVEVQIQQPRQTAAPVSGPSNARQFTRTSSGKLQQQTLWGLPTPADNRYKLPPRQKGKTIKKTKTWDRTEYAKSGWRALRKDKSKNQDDEEPKEEEPVEFEQFPRPTNLNRTAAEIWMYPLNRPKREYQFNIVEKCLFDNTLVALPTGLGKTFIAGSVMLNFYRWFPAGKVVFVAPSKPLVAQQIEACHQTCGIPGSDAVELTGEVPSKKRIEAWKEKRVFYMTPQTLMNDLLRGNCDPSRIILLVIDEAHKGKGDYAYAQIIRELMHKNPHFRVLALTATPGSKPEDVQQLCDALHISHIEIRDEFSPDLKQYIFEKEIKQHIVEMNEEILQIRSLLSGLMEPSIRKLQGQGVLLGNPDPVKLHHFRCRAEMQTCAGGHRKQELKWAMGVLSTLGALARAMGYLCEESVKMCYDTLKAMSESPGGKADPQKKPPAITKEKNYKELIMGLEGRDRFPPHPKMEKLKSLVLEHLLTKGAMGEDHEPAEPNPNTRVMVFVTYRDCVEEVVDYLNLESPIIKATKFVGQGTDKGGRKGFAQKEQLGVIQKFKAGEFNLLVSTSIGEEGLDIGEIDLIVCYDAQKTPIRMLQRIGRTGRKREGYVHVLLAQGREEANWDKAQSKYQEVQHLIVHGDELELFGDVGRLIPDDIDPVCEEKIMEIEEYVRDKPKARGSRAADSPTRASTSKKRKRNADPGRNIPEGASRVFVPVSKLIEMAAQKRQKDELTLANDGNLESDEDDRDLEDNLGGLKRTTSDAGPATIASRAKKKPLKRSKTTAGQEQPTKKGKKKQAKSPAKTKGKKKVTTSQLDQVMEDDEDDEALEKGLYAHAPPPSNQQQLARLLSSRSLHSPDGSGSPPRVSGLPSPAGSPLLGDESPFHISLSPSPPPRAITPSPVSPSPSSRAMSLDPGPLFLPGSSQPQVIDLATRKSPLAAGSNDVGPSALPSISNPTTPLQGQRSLSPARQHDMEGDMSWLVEEDEQDNGFIANDSIIEITSSPVRMERPLSLGISDRDNNVSVAESSKMASERAEYTKSESAMVFSSPQPVRAKHAMLPPPAPLRRTDTNVAPESTFPVRPMLAKRPAKRKSTTVEVDVDVFGSSPRAASPPRRLRQRRSRSISPPPGSPLKNRPTGVDRKGKKHSRRDGAGVLVAPEWVENEAEHSGGEVSDGAISGAEDQSENEYDREFVNDFPSTQVSPSYNQTQIYRESLLSQAPRGRGPAFAGGPMRRKPFGDIERRAPQYVVSSSPTRDPNEGPDEYEMDSFVVPDDAEIAYSSSSEI</sequence>
<feature type="region of interest" description="Disordered" evidence="10">
    <location>
        <begin position="111"/>
        <end position="166"/>
    </location>
</feature>
<comment type="caution">
    <text evidence="13">The sequence shown here is derived from an EMBL/GenBank/DDBJ whole genome shotgun (WGS) entry which is preliminary data.</text>
</comment>
<dbReference type="Pfam" id="PF00271">
    <property type="entry name" value="Helicase_C"/>
    <property type="match status" value="1"/>
</dbReference>
<feature type="compositionally biased region" description="Basic residues" evidence="10">
    <location>
        <begin position="153"/>
        <end position="165"/>
    </location>
</feature>
<feature type="compositionally biased region" description="Pro residues" evidence="10">
    <location>
        <begin position="42"/>
        <end position="62"/>
    </location>
</feature>
<comment type="subcellular location">
    <subcellularLocation>
        <location evidence="1 9">Nucleus</location>
    </subcellularLocation>
</comment>
<dbReference type="PROSITE" id="PS51194">
    <property type="entry name" value="HELICASE_CTER"/>
    <property type="match status" value="1"/>
</dbReference>
<dbReference type="GO" id="GO:0005524">
    <property type="term" value="F:ATP binding"/>
    <property type="evidence" value="ECO:0007669"/>
    <property type="project" value="UniProtKB-UniRule"/>
</dbReference>
<keyword evidence="5" id="KW-0347">Helicase</keyword>
<dbReference type="PANTHER" id="PTHR14025:SF20">
    <property type="entry name" value="FANCONI ANEMIA GROUP M PROTEIN"/>
    <property type="match status" value="1"/>
</dbReference>
<dbReference type="InterPro" id="IPR039686">
    <property type="entry name" value="FANCM/Mph1-like_ID"/>
</dbReference>
<feature type="region of interest" description="Disordered" evidence="10">
    <location>
        <begin position="765"/>
        <end position="804"/>
    </location>
</feature>
<dbReference type="InterPro" id="IPR014001">
    <property type="entry name" value="Helicase_ATP-bd"/>
</dbReference>
<feature type="compositionally biased region" description="Acidic residues" evidence="10">
    <location>
        <begin position="912"/>
        <end position="921"/>
    </location>
</feature>
<evidence type="ECO:0000259" key="11">
    <source>
        <dbReference type="PROSITE" id="PS51192"/>
    </source>
</evidence>
<evidence type="ECO:0000256" key="10">
    <source>
        <dbReference type="SAM" id="MobiDB-lite"/>
    </source>
</evidence>
<feature type="region of interest" description="Disordered" evidence="10">
    <location>
        <begin position="1135"/>
        <end position="1366"/>
    </location>
</feature>
<dbReference type="GO" id="GO:0000400">
    <property type="term" value="F:four-way junction DNA binding"/>
    <property type="evidence" value="ECO:0007669"/>
    <property type="project" value="TreeGrafter"/>
</dbReference>
<dbReference type="OrthoDB" id="164902at2759"/>
<feature type="compositionally biased region" description="Polar residues" evidence="10">
    <location>
        <begin position="1045"/>
        <end position="1062"/>
    </location>
</feature>
<feature type="region of interest" description="Disordered" evidence="10">
    <location>
        <begin position="179"/>
        <end position="203"/>
    </location>
</feature>
<comment type="similarity">
    <text evidence="2 9">Belongs to the DEAD box helicase family. DEAH subfamily. FANCM sub-subfamily.</text>
</comment>
<dbReference type="InterPro" id="IPR027417">
    <property type="entry name" value="P-loop_NTPase"/>
</dbReference>
<dbReference type="GO" id="GO:0016787">
    <property type="term" value="F:hydrolase activity"/>
    <property type="evidence" value="ECO:0007669"/>
    <property type="project" value="UniProtKB-KW"/>
</dbReference>
<evidence type="ECO:0000256" key="8">
    <source>
        <dbReference type="ARBA" id="ARBA00047995"/>
    </source>
</evidence>
<protein>
    <recommendedName>
        <fullName evidence="9">ATP-dependent DNA helicase</fullName>
        <ecNumber evidence="9">3.6.4.12</ecNumber>
    </recommendedName>
</protein>
<dbReference type="PANTHER" id="PTHR14025">
    <property type="entry name" value="FANCONI ANEMIA GROUP M FANCM FAMILY MEMBER"/>
    <property type="match status" value="1"/>
</dbReference>
<keyword evidence="14" id="KW-1185">Reference proteome</keyword>
<comment type="subunit">
    <text evidence="9">Interacts with the MHF histone-fold complex to form the FANCM-MHF complex.</text>
</comment>
<feature type="compositionally biased region" description="Low complexity" evidence="10">
    <location>
        <begin position="935"/>
        <end position="948"/>
    </location>
</feature>
<comment type="catalytic activity">
    <reaction evidence="8 9">
        <text>ATP + H2O = ADP + phosphate + H(+)</text>
        <dbReference type="Rhea" id="RHEA:13065"/>
        <dbReference type="ChEBI" id="CHEBI:15377"/>
        <dbReference type="ChEBI" id="CHEBI:15378"/>
        <dbReference type="ChEBI" id="CHEBI:30616"/>
        <dbReference type="ChEBI" id="CHEBI:43474"/>
        <dbReference type="ChEBI" id="CHEBI:456216"/>
        <dbReference type="EC" id="3.6.4.12"/>
    </reaction>
</comment>
<dbReference type="GO" id="GO:0009378">
    <property type="term" value="F:four-way junction helicase activity"/>
    <property type="evidence" value="ECO:0007669"/>
    <property type="project" value="TreeGrafter"/>
</dbReference>
<evidence type="ECO:0000256" key="3">
    <source>
        <dbReference type="ARBA" id="ARBA00022741"/>
    </source>
</evidence>
<keyword evidence="6" id="KW-0067">ATP-binding</keyword>
<accession>A0A9P6H4Y1</accession>
<evidence type="ECO:0000256" key="6">
    <source>
        <dbReference type="ARBA" id="ARBA00022840"/>
    </source>
</evidence>
<evidence type="ECO:0000313" key="13">
    <source>
        <dbReference type="EMBL" id="KAF9778126.1"/>
    </source>
</evidence>